<dbReference type="InterPro" id="IPR003593">
    <property type="entry name" value="AAA+_ATPase"/>
</dbReference>
<evidence type="ECO:0000313" key="5">
    <source>
        <dbReference type="EMBL" id="KAF0703578.1"/>
    </source>
</evidence>
<dbReference type="EMBL" id="CAADRA010000999">
    <property type="protein sequence ID" value="VFT81407.1"/>
    <property type="molecule type" value="Genomic_DNA"/>
</dbReference>
<feature type="region of interest" description="Disordered" evidence="3">
    <location>
        <begin position="165"/>
        <end position="187"/>
    </location>
</feature>
<comment type="similarity">
    <text evidence="1">Belongs to the AAA ATPase family. BCS1 subfamily.</text>
</comment>
<keyword evidence="2" id="KW-0067">ATP-binding</keyword>
<evidence type="ECO:0000256" key="3">
    <source>
        <dbReference type="SAM" id="MobiDB-lite"/>
    </source>
</evidence>
<evidence type="ECO:0000256" key="2">
    <source>
        <dbReference type="RuleBase" id="RU003651"/>
    </source>
</evidence>
<proteinExistence type="inferred from homology"/>
<dbReference type="SUPFAM" id="SSF52540">
    <property type="entry name" value="P-loop containing nucleoside triphosphate hydrolases"/>
    <property type="match status" value="1"/>
</dbReference>
<dbReference type="GO" id="GO:0016887">
    <property type="term" value="F:ATP hydrolysis activity"/>
    <property type="evidence" value="ECO:0007669"/>
    <property type="project" value="InterPro"/>
</dbReference>
<reference evidence="7 9" key="1">
    <citation type="submission" date="2019-03" db="EMBL/GenBank/DDBJ databases">
        <authorList>
            <person name="Gaulin E."/>
            <person name="Dumas B."/>
        </authorList>
    </citation>
    <scope>NUCLEOTIDE SEQUENCE [LARGE SCALE GENOMIC DNA]</scope>
    <source>
        <strain evidence="7">CBS 568.67</strain>
    </source>
</reference>
<evidence type="ECO:0000313" key="9">
    <source>
        <dbReference type="Proteomes" id="UP000332933"/>
    </source>
</evidence>
<dbReference type="Gene3D" id="3.40.50.300">
    <property type="entry name" value="P-loop containing nucleotide triphosphate hydrolases"/>
    <property type="match status" value="1"/>
</dbReference>
<evidence type="ECO:0000259" key="4">
    <source>
        <dbReference type="SMART" id="SM00382"/>
    </source>
</evidence>
<evidence type="ECO:0000313" key="6">
    <source>
        <dbReference type="EMBL" id="KAF0713569.1"/>
    </source>
</evidence>
<dbReference type="InterPro" id="IPR003959">
    <property type="entry name" value="ATPase_AAA_core"/>
</dbReference>
<evidence type="ECO:0000256" key="1">
    <source>
        <dbReference type="ARBA" id="ARBA00007448"/>
    </source>
</evidence>
<sequence>MDSQAIQFGMMNSMRTNNVLLDTLICLLIPVFFKCLYDSTTHLAPLLHYFQGLYRKKTDQVLRRIEIKQHFNSYGKVHDGDQHNHILQKAISIYLSQHLDMDNQSGRYELLEKLDKTKSDDDDNNNYYGYNSERSQLQKLDIGALPPLNDWITIEEGVEFCHEINNGNNGDENNNDGNNNNNNNSGGLKESTVTFLLRSSLSDATDRIDAFVNRAYASYQAAVIAKHKQDKSRYMYMSAPSGETTSTDESTSTAAVQKYKRYALSEDKTFGSLFFDEKAPLLTLLNNFLQKKGKFGIKGFPYKMGLLLHGPPGTGKTSLIKAIAQHTKRHIVNISLSKIRTNQELMDLMFDMKFGLAGEDLPVTLGFDKIVFVMEDVDCASNVVLARNEDKPVADDKDDLPDLVSLSKMEGFGSDDAMVGPANKGSSASKFGPKDKLNLSGLLNVLDGVVDSPGRILIMTTNHPEKLDPALIRPGRVNKKLMLGHISSRQTHLMVEHYFMTTLDIKQKKAIDDIFANTTNKVSPAQVEQLCAEYDDVSEMLEALAKLGD</sequence>
<dbReference type="EMBL" id="CAADRA010004189">
    <property type="protein sequence ID" value="VFT84514.1"/>
    <property type="molecule type" value="Genomic_DNA"/>
</dbReference>
<evidence type="ECO:0000313" key="7">
    <source>
        <dbReference type="EMBL" id="VFT81407.1"/>
    </source>
</evidence>
<protein>
    <submittedName>
        <fullName evidence="7">Aste57867_4292 protein</fullName>
    </submittedName>
    <submittedName>
        <fullName evidence="8">Aste57867_7607 protein</fullName>
    </submittedName>
</protein>
<dbReference type="OrthoDB" id="10251412at2759"/>
<reference evidence="5" key="2">
    <citation type="submission" date="2019-06" db="EMBL/GenBank/DDBJ databases">
        <title>Genomics analysis of Aphanomyces spp. identifies a new class of oomycete effector associated with host adaptation.</title>
        <authorList>
            <person name="Gaulin E."/>
        </authorList>
    </citation>
    <scope>NUCLEOTIDE SEQUENCE</scope>
    <source>
        <strain evidence="5">CBS 578.67</strain>
    </source>
</reference>
<dbReference type="EMBL" id="VJMH01004177">
    <property type="protein sequence ID" value="KAF0703578.1"/>
    <property type="molecule type" value="Genomic_DNA"/>
</dbReference>
<organism evidence="7 9">
    <name type="scientific">Aphanomyces stellatus</name>
    <dbReference type="NCBI Taxonomy" id="120398"/>
    <lineage>
        <taxon>Eukaryota</taxon>
        <taxon>Sar</taxon>
        <taxon>Stramenopiles</taxon>
        <taxon>Oomycota</taxon>
        <taxon>Saprolegniomycetes</taxon>
        <taxon>Saprolegniales</taxon>
        <taxon>Verrucalvaceae</taxon>
        <taxon>Aphanomyces</taxon>
    </lineage>
</organism>
<name>A0A485KCV0_9STRA</name>
<dbReference type="Pfam" id="PF00004">
    <property type="entry name" value="AAA"/>
    <property type="match status" value="2"/>
</dbReference>
<keyword evidence="2" id="KW-0547">Nucleotide-binding</keyword>
<dbReference type="Proteomes" id="UP000332933">
    <property type="component" value="Unassembled WGS sequence"/>
</dbReference>
<dbReference type="EMBL" id="VJMH01000999">
    <property type="protein sequence ID" value="KAF0713569.1"/>
    <property type="molecule type" value="Genomic_DNA"/>
</dbReference>
<dbReference type="PROSITE" id="PS00674">
    <property type="entry name" value="AAA"/>
    <property type="match status" value="1"/>
</dbReference>
<gene>
    <name evidence="7" type="primary">Aste57867_4292</name>
    <name evidence="8" type="synonym">Aste57867_7607</name>
    <name evidence="6" type="ORF">As57867_004281</name>
    <name evidence="5" type="ORF">As57867_007580</name>
    <name evidence="7" type="ORF">ASTE57867_4292</name>
    <name evidence="8" type="ORF">ASTE57867_7607</name>
</gene>
<accession>A0A485KCV0</accession>
<dbReference type="AlphaFoldDB" id="A0A485KCV0"/>
<dbReference type="SMART" id="SM00382">
    <property type="entry name" value="AAA"/>
    <property type="match status" value="1"/>
</dbReference>
<dbReference type="PANTHER" id="PTHR23070">
    <property type="entry name" value="BCS1 AAA-TYPE ATPASE"/>
    <property type="match status" value="1"/>
</dbReference>
<dbReference type="GO" id="GO:0005524">
    <property type="term" value="F:ATP binding"/>
    <property type="evidence" value="ECO:0007669"/>
    <property type="project" value="UniProtKB-KW"/>
</dbReference>
<keyword evidence="9" id="KW-1185">Reference proteome</keyword>
<dbReference type="InterPro" id="IPR027417">
    <property type="entry name" value="P-loop_NTPase"/>
</dbReference>
<feature type="domain" description="AAA+ ATPase" evidence="4">
    <location>
        <begin position="302"/>
        <end position="487"/>
    </location>
</feature>
<dbReference type="InterPro" id="IPR003960">
    <property type="entry name" value="ATPase_AAA_CS"/>
</dbReference>
<dbReference type="InterPro" id="IPR050747">
    <property type="entry name" value="Mitochondrial_chaperone_BCS1"/>
</dbReference>
<evidence type="ECO:0000313" key="8">
    <source>
        <dbReference type="EMBL" id="VFT84514.1"/>
    </source>
</evidence>